<evidence type="ECO:0000256" key="3">
    <source>
        <dbReference type="ARBA" id="ARBA00022827"/>
    </source>
</evidence>
<dbReference type="PANTHER" id="PTHR10961">
    <property type="entry name" value="PEROXISOMAL SARCOSINE OXIDASE"/>
    <property type="match status" value="1"/>
</dbReference>
<dbReference type="Pfam" id="PF01266">
    <property type="entry name" value="DAO"/>
    <property type="match status" value="1"/>
</dbReference>
<proteinExistence type="predicted"/>
<keyword evidence="7" id="KW-1185">Reference proteome</keyword>
<comment type="cofactor">
    <cofactor evidence="1">
        <name>FAD</name>
        <dbReference type="ChEBI" id="CHEBI:57692"/>
    </cofactor>
</comment>
<dbReference type="RefSeq" id="WP_148901604.1">
    <property type="nucleotide sequence ID" value="NZ_VSZQ01000017.1"/>
</dbReference>
<protein>
    <submittedName>
        <fullName evidence="6">FAD-dependent oxidoreductase</fullName>
    </submittedName>
</protein>
<evidence type="ECO:0000256" key="4">
    <source>
        <dbReference type="ARBA" id="ARBA00023002"/>
    </source>
</evidence>
<dbReference type="GO" id="GO:0008115">
    <property type="term" value="F:sarcosine oxidase activity"/>
    <property type="evidence" value="ECO:0007669"/>
    <property type="project" value="TreeGrafter"/>
</dbReference>
<dbReference type="InterPro" id="IPR045170">
    <property type="entry name" value="MTOX"/>
</dbReference>
<keyword evidence="3" id="KW-0274">FAD</keyword>
<keyword evidence="2" id="KW-0285">Flavoprotein</keyword>
<dbReference type="InterPro" id="IPR036188">
    <property type="entry name" value="FAD/NAD-bd_sf"/>
</dbReference>
<sequence>MSETEHYDIAVIGGGPVGLASAWHAARRGQRVAVFEQFSFGNEQCGTSGAERHWRLQYTEPDLCRLTGEALPLWRELERATGHQLLHAFGSLWFGDVDVATNEGRISATARTMDDLSIPYEWLTAADIERRYGFTGLPGHFEGFVQPDGGAVDVRATVEGLLRLTEEAGCALRAHEPVLELIPDGGGVTLRTARGRCRAGKVVVANGAYANKLLEPLGSRLDLHVFEMALVTLRQRDPKVRYPFWFVFQEPTEEDTNLFYGFPPNAWQDTDTVRVGPVFEVNALADPARATGTPDPRHVARMCEWVERHLPVVDPRPLARDTCLAVLPADPERQFFLGTAKGRFDGGENVVIATGGWGFKFVPLLGKVCADLCVDGATGYHVDRLMLPDAAHP</sequence>
<dbReference type="GO" id="GO:0050660">
    <property type="term" value="F:flavin adenine dinucleotide binding"/>
    <property type="evidence" value="ECO:0007669"/>
    <property type="project" value="InterPro"/>
</dbReference>
<keyword evidence="4" id="KW-0560">Oxidoreductase</keyword>
<evidence type="ECO:0000256" key="2">
    <source>
        <dbReference type="ARBA" id="ARBA00022630"/>
    </source>
</evidence>
<comment type="caution">
    <text evidence="6">The sequence shown here is derived from an EMBL/GenBank/DDBJ whole genome shotgun (WGS) entry which is preliminary data.</text>
</comment>
<dbReference type="InterPro" id="IPR006076">
    <property type="entry name" value="FAD-dep_OxRdtase"/>
</dbReference>
<accession>A0A5D4JL79</accession>
<dbReference type="Proteomes" id="UP000323242">
    <property type="component" value="Unassembled WGS sequence"/>
</dbReference>
<dbReference type="Gene3D" id="3.30.9.10">
    <property type="entry name" value="D-Amino Acid Oxidase, subunit A, domain 2"/>
    <property type="match status" value="1"/>
</dbReference>
<evidence type="ECO:0000256" key="1">
    <source>
        <dbReference type="ARBA" id="ARBA00001974"/>
    </source>
</evidence>
<organism evidence="6 7">
    <name type="scientific">Streptomyces parvus</name>
    <dbReference type="NCBI Taxonomy" id="66428"/>
    <lineage>
        <taxon>Bacteria</taxon>
        <taxon>Bacillati</taxon>
        <taxon>Actinomycetota</taxon>
        <taxon>Actinomycetes</taxon>
        <taxon>Kitasatosporales</taxon>
        <taxon>Streptomycetaceae</taxon>
        <taxon>Streptomyces</taxon>
    </lineage>
</organism>
<dbReference type="SUPFAM" id="SSF51905">
    <property type="entry name" value="FAD/NAD(P)-binding domain"/>
    <property type="match status" value="1"/>
</dbReference>
<evidence type="ECO:0000313" key="6">
    <source>
        <dbReference type="EMBL" id="TYR65644.1"/>
    </source>
</evidence>
<dbReference type="EMBL" id="VSZQ01000017">
    <property type="protein sequence ID" value="TYR65644.1"/>
    <property type="molecule type" value="Genomic_DNA"/>
</dbReference>
<reference evidence="6 7" key="1">
    <citation type="submission" date="2019-08" db="EMBL/GenBank/DDBJ databases">
        <title>Draft genome for granaticin producer strain Streptomyces parvus C05.</title>
        <authorList>
            <person name="Gonzalez-Pimentel J.L."/>
        </authorList>
    </citation>
    <scope>NUCLEOTIDE SEQUENCE [LARGE SCALE GENOMIC DNA]</scope>
    <source>
        <strain evidence="6 7">C05</strain>
    </source>
</reference>
<name>A0A5D4JL79_9ACTN</name>
<feature type="domain" description="FAD dependent oxidoreductase" evidence="5">
    <location>
        <begin position="8"/>
        <end position="372"/>
    </location>
</feature>
<gene>
    <name evidence="6" type="ORF">FY004_05170</name>
</gene>
<dbReference type="PANTHER" id="PTHR10961:SF7">
    <property type="entry name" value="FAD DEPENDENT OXIDOREDUCTASE DOMAIN-CONTAINING PROTEIN"/>
    <property type="match status" value="1"/>
</dbReference>
<dbReference type="Gene3D" id="3.50.50.60">
    <property type="entry name" value="FAD/NAD(P)-binding domain"/>
    <property type="match status" value="1"/>
</dbReference>
<dbReference type="AlphaFoldDB" id="A0A5D4JL79"/>
<evidence type="ECO:0000259" key="5">
    <source>
        <dbReference type="Pfam" id="PF01266"/>
    </source>
</evidence>
<evidence type="ECO:0000313" key="7">
    <source>
        <dbReference type="Proteomes" id="UP000323242"/>
    </source>
</evidence>